<protein>
    <submittedName>
        <fullName evidence="1">Uncharacterized protein</fullName>
    </submittedName>
</protein>
<accession>A0A2P2JJ35</accession>
<name>A0A2P2JJ35_RHIMU</name>
<organism evidence="1">
    <name type="scientific">Rhizophora mucronata</name>
    <name type="common">Asiatic mangrove</name>
    <dbReference type="NCBI Taxonomy" id="61149"/>
    <lineage>
        <taxon>Eukaryota</taxon>
        <taxon>Viridiplantae</taxon>
        <taxon>Streptophyta</taxon>
        <taxon>Embryophyta</taxon>
        <taxon>Tracheophyta</taxon>
        <taxon>Spermatophyta</taxon>
        <taxon>Magnoliopsida</taxon>
        <taxon>eudicotyledons</taxon>
        <taxon>Gunneridae</taxon>
        <taxon>Pentapetalae</taxon>
        <taxon>rosids</taxon>
        <taxon>fabids</taxon>
        <taxon>Malpighiales</taxon>
        <taxon>Rhizophoraceae</taxon>
        <taxon>Rhizophora</taxon>
    </lineage>
</organism>
<proteinExistence type="predicted"/>
<reference evidence="1" key="1">
    <citation type="submission" date="2018-02" db="EMBL/GenBank/DDBJ databases">
        <title>Rhizophora mucronata_Transcriptome.</title>
        <authorList>
            <person name="Meera S.P."/>
            <person name="Sreeshan A."/>
            <person name="Augustine A."/>
        </authorList>
    </citation>
    <scope>NUCLEOTIDE SEQUENCE</scope>
    <source>
        <tissue evidence="1">Leaf</tissue>
    </source>
</reference>
<dbReference type="EMBL" id="GGEC01012988">
    <property type="protein sequence ID" value="MBW93471.1"/>
    <property type="molecule type" value="Transcribed_RNA"/>
</dbReference>
<evidence type="ECO:0000313" key="1">
    <source>
        <dbReference type="EMBL" id="MBW93471.1"/>
    </source>
</evidence>
<dbReference type="AlphaFoldDB" id="A0A2P2JJ35"/>
<sequence length="59" mass="6608">MPFSCLLSCLLSADNLSCNFRHGLLPFPLISFHLFQFMTALLEHSSCILLGLGAFKYLD</sequence>